<feature type="transmembrane region" description="Helical" evidence="10">
    <location>
        <begin position="603"/>
        <end position="624"/>
    </location>
</feature>
<evidence type="ECO:0000256" key="8">
    <source>
        <dbReference type="ARBA" id="ARBA00023136"/>
    </source>
</evidence>
<dbReference type="AlphaFoldDB" id="A0A4P9WXF6"/>
<keyword evidence="9" id="KW-0325">Glycoprotein</keyword>
<evidence type="ECO:0000256" key="6">
    <source>
        <dbReference type="ARBA" id="ARBA00022824"/>
    </source>
</evidence>
<dbReference type="EMBL" id="ML009111">
    <property type="protein sequence ID" value="RKO98159.1"/>
    <property type="molecule type" value="Genomic_DNA"/>
</dbReference>
<comment type="pathway">
    <text evidence="2 10">Glycolipid biosynthesis; glycosylphosphatidylinositol-anchor biosynthesis.</text>
</comment>
<proteinExistence type="inferred from homology"/>
<dbReference type="Pfam" id="PF08320">
    <property type="entry name" value="PIG-X"/>
    <property type="match status" value="1"/>
</dbReference>
<keyword evidence="4 10" id="KW-0337">GPI-anchor biosynthesis</keyword>
<dbReference type="Proteomes" id="UP000268535">
    <property type="component" value="Unassembled WGS sequence"/>
</dbReference>
<comment type="similarity">
    <text evidence="3 10">Belongs to the PIGX family.</text>
</comment>
<name>A0A4P9WXF6_9FUNG</name>
<dbReference type="UniPathway" id="UPA00196"/>
<evidence type="ECO:0000256" key="1">
    <source>
        <dbReference type="ARBA" id="ARBA00004389"/>
    </source>
</evidence>
<gene>
    <name evidence="11" type="ORF">CAUPRSCDRAFT_10215</name>
</gene>
<evidence type="ECO:0000313" key="11">
    <source>
        <dbReference type="EMBL" id="RKO98159.1"/>
    </source>
</evidence>
<keyword evidence="7 10" id="KW-1133">Transmembrane helix</keyword>
<reference evidence="12" key="1">
    <citation type="journal article" date="2018" name="Nat. Microbiol.">
        <title>Leveraging single-cell genomics to expand the fungal tree of life.</title>
        <authorList>
            <person name="Ahrendt S.R."/>
            <person name="Quandt C.A."/>
            <person name="Ciobanu D."/>
            <person name="Clum A."/>
            <person name="Salamov A."/>
            <person name="Andreopoulos B."/>
            <person name="Cheng J.F."/>
            <person name="Woyke T."/>
            <person name="Pelin A."/>
            <person name="Henrissat B."/>
            <person name="Reynolds N.K."/>
            <person name="Benny G.L."/>
            <person name="Smith M.E."/>
            <person name="James T.Y."/>
            <person name="Grigoriev I.V."/>
        </authorList>
    </citation>
    <scope>NUCLEOTIDE SEQUENCE [LARGE SCALE GENOMIC DNA]</scope>
    <source>
        <strain evidence="12">ATCC 52028</strain>
    </source>
</reference>
<comment type="subcellular location">
    <subcellularLocation>
        <location evidence="1 10">Endoplasmic reticulum membrane</location>
        <topology evidence="1 10">Single-pass membrane protein</topology>
    </subcellularLocation>
</comment>
<sequence length="639" mass="71002">MSQLVPLDHAEADSGEVALRTYRAVIPALAGYDPTEDSIPATPPIPRLPTGIHRLAIWITSDSPLANPDANHAGSLMTPPVLPGQSGLHLSVQTDKMMPLDLNVVAAYLRQMGWDARVAMLGGIVSRQPLPRHCTDHANRSIHDRPCLADSEAAMNVNSDTLLLDRGAFVGAQNWYHLFVPDYRGYVPCDLVPASGAVRSSAASPHRWPLFERLRNLALHSTACYAGAQRDFVSFRLDLQSTIDAQLDKSYQEDKTRVPLSTSATSSYVAMAYTWMQVLDTAEQNQAWLACMKAMKPPDKLAAPAWTWSVMRLYQTTVENQVFVEDLMRNTIRSVYIAPAVPPTLFAAIYRLEQTGLHASYHLSPFAGATHLHPSQQWFLKLIPTTTLWHVVPLTHAVFADRYQLDAVPANASFARKASRAMTRGDADLEAPGFASQARQNWLFLMTQPEGYQSRHTRDGTIAEPWITLPWHIRYPPALPSPRLPVTEKATAMRDHHTLPPLWSMLTLEASSSLACHWSMSYVGHIPALRSVLEEELAKEPALGSRAVFLMDDRLWPLFDPHQLAEPHVCPDERLQPIISLPAWNVTPMTISVPYADMADDRIVVSGNLLAVALCLLVVVCFTWRSSDISPRRSSHKVS</sequence>
<dbReference type="GO" id="GO:0005789">
    <property type="term" value="C:endoplasmic reticulum membrane"/>
    <property type="evidence" value="ECO:0007669"/>
    <property type="project" value="UniProtKB-SubCell"/>
</dbReference>
<keyword evidence="8 10" id="KW-0472">Membrane</keyword>
<evidence type="ECO:0000313" key="12">
    <source>
        <dbReference type="Proteomes" id="UP000268535"/>
    </source>
</evidence>
<evidence type="ECO:0000256" key="10">
    <source>
        <dbReference type="RuleBase" id="RU366056"/>
    </source>
</evidence>
<evidence type="ECO:0000256" key="4">
    <source>
        <dbReference type="ARBA" id="ARBA00022502"/>
    </source>
</evidence>
<keyword evidence="6 10" id="KW-0256">Endoplasmic reticulum</keyword>
<accession>A0A4P9WXF6</accession>
<keyword evidence="5 10" id="KW-0812">Transmembrane</keyword>
<comment type="function">
    <text evidence="10">Required for proper folding and/or the stability of a subset of proteins in the endoplasmic reticulum. Component of glycosylphosphatidylinositol-mannosyltransferase 1 which transfers the first of the 4 mannoses in the GPI-anchor precursors during GPI-anchor biosynthesis. Probably acts by stabilizing the mannosyltransferase GPI14.</text>
</comment>
<dbReference type="InterPro" id="IPR013233">
    <property type="entry name" value="PIG-X/PBN1"/>
</dbReference>
<evidence type="ECO:0000256" key="2">
    <source>
        <dbReference type="ARBA" id="ARBA00004687"/>
    </source>
</evidence>
<protein>
    <recommendedName>
        <fullName evidence="10">Protein PBN1</fullName>
    </recommendedName>
</protein>
<evidence type="ECO:0000256" key="9">
    <source>
        <dbReference type="ARBA" id="ARBA00023180"/>
    </source>
</evidence>
<organism evidence="11 12">
    <name type="scientific">Caulochytrium protostelioides</name>
    <dbReference type="NCBI Taxonomy" id="1555241"/>
    <lineage>
        <taxon>Eukaryota</taxon>
        <taxon>Fungi</taxon>
        <taxon>Fungi incertae sedis</taxon>
        <taxon>Chytridiomycota</taxon>
        <taxon>Chytridiomycota incertae sedis</taxon>
        <taxon>Chytridiomycetes</taxon>
        <taxon>Caulochytriales</taxon>
        <taxon>Caulochytriaceae</taxon>
        <taxon>Caulochytrium</taxon>
    </lineage>
</organism>
<dbReference type="GO" id="GO:0006506">
    <property type="term" value="P:GPI anchor biosynthetic process"/>
    <property type="evidence" value="ECO:0007669"/>
    <property type="project" value="UniProtKB-UniPathway"/>
</dbReference>
<evidence type="ECO:0000256" key="5">
    <source>
        <dbReference type="ARBA" id="ARBA00022692"/>
    </source>
</evidence>
<evidence type="ECO:0000256" key="3">
    <source>
        <dbReference type="ARBA" id="ARBA00010345"/>
    </source>
</evidence>
<evidence type="ECO:0000256" key="7">
    <source>
        <dbReference type="ARBA" id="ARBA00022989"/>
    </source>
</evidence>